<organism evidence="1">
    <name type="scientific">Myoviridae sp. ctMYT7</name>
    <dbReference type="NCBI Taxonomy" id="2825087"/>
    <lineage>
        <taxon>Viruses</taxon>
        <taxon>Duplodnaviria</taxon>
        <taxon>Heunggongvirae</taxon>
        <taxon>Uroviricota</taxon>
        <taxon>Caudoviricetes</taxon>
    </lineage>
</organism>
<name>A0A8S5Q4I0_9CAUD</name>
<protein>
    <submittedName>
        <fullName evidence="1">Uncharacterized protein</fullName>
    </submittedName>
</protein>
<dbReference type="InterPro" id="IPR055907">
    <property type="entry name" value="DUF7484"/>
</dbReference>
<proteinExistence type="predicted"/>
<accession>A0A8S5Q4I0</accession>
<evidence type="ECO:0000313" key="1">
    <source>
        <dbReference type="EMBL" id="DAE13460.1"/>
    </source>
</evidence>
<dbReference type="Pfam" id="PF24302">
    <property type="entry name" value="DUF7484"/>
    <property type="match status" value="1"/>
</dbReference>
<reference evidence="1" key="1">
    <citation type="journal article" date="2021" name="Proc. Natl. Acad. Sci. U.S.A.">
        <title>A Catalog of Tens of Thousands of Viruses from Human Metagenomes Reveals Hidden Associations with Chronic Diseases.</title>
        <authorList>
            <person name="Tisza M.J."/>
            <person name="Buck C.B."/>
        </authorList>
    </citation>
    <scope>NUCLEOTIDE SEQUENCE</scope>
    <source>
        <strain evidence="1">CtMYT7</strain>
    </source>
</reference>
<sequence length="245" mass="28014">MALYNLSEFITTVKENIGIKDLPLPVTDKQLINHFDKVTLTDFSICYPRVEEILLGEENLDKESRNSMNQFYIYKIPKYVYDGTTVLNVAYIDVARPNGYSDFFIPNANWSTPDAVISAMADVRMAAGVASALAKAPTIRFKEPDKIQVFNGWAGAIYKFEILLKHDLSLSTVPAGAMISLRELAELDMEAYLYNQLKRKENLEVGVGSIQLKLDEWSQAADQRKEMLREWRNEENVDFDHITRF</sequence>
<dbReference type="EMBL" id="BK015566">
    <property type="protein sequence ID" value="DAE13460.1"/>
    <property type="molecule type" value="Genomic_DNA"/>
</dbReference>